<dbReference type="Pfam" id="PF00107">
    <property type="entry name" value="ADH_zinc_N"/>
    <property type="match status" value="1"/>
</dbReference>
<dbReference type="SUPFAM" id="SSF50129">
    <property type="entry name" value="GroES-like"/>
    <property type="match status" value="1"/>
</dbReference>
<accession>A0ABU5Q9I6</accession>
<organism evidence="4 5">
    <name type="scientific">Arcicella rigui</name>
    <dbReference type="NCBI Taxonomy" id="797020"/>
    <lineage>
        <taxon>Bacteria</taxon>
        <taxon>Pseudomonadati</taxon>
        <taxon>Bacteroidota</taxon>
        <taxon>Cytophagia</taxon>
        <taxon>Cytophagales</taxon>
        <taxon>Flectobacillaceae</taxon>
        <taxon>Arcicella</taxon>
    </lineage>
</organism>
<dbReference type="CDD" id="cd08261">
    <property type="entry name" value="Zn_ADH7"/>
    <property type="match status" value="1"/>
</dbReference>
<dbReference type="RefSeq" id="WP_323296415.1">
    <property type="nucleotide sequence ID" value="NZ_JAYFUM010000009.1"/>
</dbReference>
<keyword evidence="1" id="KW-0560">Oxidoreductase</keyword>
<name>A0ABU5Q9I6_9BACT</name>
<keyword evidence="5" id="KW-1185">Reference proteome</keyword>
<dbReference type="InterPro" id="IPR036291">
    <property type="entry name" value="NAD(P)-bd_dom_sf"/>
</dbReference>
<evidence type="ECO:0000259" key="3">
    <source>
        <dbReference type="Pfam" id="PF08240"/>
    </source>
</evidence>
<dbReference type="Gene3D" id="3.40.50.720">
    <property type="entry name" value="NAD(P)-binding Rossmann-like Domain"/>
    <property type="match status" value="1"/>
</dbReference>
<evidence type="ECO:0000259" key="2">
    <source>
        <dbReference type="Pfam" id="PF00107"/>
    </source>
</evidence>
<gene>
    <name evidence="4" type="ORF">VB248_08905</name>
</gene>
<sequence length="342" mass="37894">MKTIILNQPEQFQLISREFNDELSENEVLLKIHRIGICGTDYHAYRGKQPFFSYPRVLGHELGAEIVALGKNVDSTQLKIGDKVSVEPYLNCGKCQACSNGKTNCCENIRVMGVHIDGGMTEYVKIPANKVHPSEILGYEDLALVETLAIGAHAVQRAGLSSNDIVMVIGAGPIGLSVIQFAKLHKAKIAVMDFNAQRLEFAQQLFQTDVSIQAKADYSTDDLRKDLNGVLPTVIFDATGNPQSMMKAFSYCAFGGKLIYVGLFQGDVTFFDPDFHKRELTLMGSRNAMASDFKMIIENMEKGNIDTKAWLTHTADFEDLPLVFNTWLDPQSQVIKAMLSIS</sequence>
<dbReference type="EMBL" id="JAYFUM010000009">
    <property type="protein sequence ID" value="MEA5139252.1"/>
    <property type="molecule type" value="Genomic_DNA"/>
</dbReference>
<dbReference type="PANTHER" id="PTHR43401">
    <property type="entry name" value="L-THREONINE 3-DEHYDROGENASE"/>
    <property type="match status" value="1"/>
</dbReference>
<dbReference type="InterPro" id="IPR050129">
    <property type="entry name" value="Zn_alcohol_dh"/>
</dbReference>
<evidence type="ECO:0000313" key="5">
    <source>
        <dbReference type="Proteomes" id="UP001302949"/>
    </source>
</evidence>
<comment type="caution">
    <text evidence="4">The sequence shown here is derived from an EMBL/GenBank/DDBJ whole genome shotgun (WGS) entry which is preliminary data.</text>
</comment>
<reference evidence="4 5" key="1">
    <citation type="submission" date="2023-12" db="EMBL/GenBank/DDBJ databases">
        <title>Novel species of the genus Arcicella isolated from rivers.</title>
        <authorList>
            <person name="Lu H."/>
        </authorList>
    </citation>
    <scope>NUCLEOTIDE SEQUENCE [LARGE SCALE GENOMIC DNA]</scope>
    <source>
        <strain evidence="4 5">KCTC 23307</strain>
    </source>
</reference>
<evidence type="ECO:0000313" key="4">
    <source>
        <dbReference type="EMBL" id="MEA5139252.1"/>
    </source>
</evidence>
<dbReference type="InterPro" id="IPR011032">
    <property type="entry name" value="GroES-like_sf"/>
</dbReference>
<dbReference type="SUPFAM" id="SSF51735">
    <property type="entry name" value="NAD(P)-binding Rossmann-fold domains"/>
    <property type="match status" value="1"/>
</dbReference>
<dbReference type="InterPro" id="IPR013149">
    <property type="entry name" value="ADH-like_C"/>
</dbReference>
<dbReference type="Gene3D" id="3.90.180.10">
    <property type="entry name" value="Medium-chain alcohol dehydrogenases, catalytic domain"/>
    <property type="match status" value="1"/>
</dbReference>
<evidence type="ECO:0000256" key="1">
    <source>
        <dbReference type="ARBA" id="ARBA00023002"/>
    </source>
</evidence>
<dbReference type="Pfam" id="PF08240">
    <property type="entry name" value="ADH_N"/>
    <property type="match status" value="1"/>
</dbReference>
<proteinExistence type="predicted"/>
<protein>
    <submittedName>
        <fullName evidence="4">Zinc-binding alcohol dehydrogenase family protein</fullName>
    </submittedName>
</protein>
<dbReference type="Proteomes" id="UP001302949">
    <property type="component" value="Unassembled WGS sequence"/>
</dbReference>
<feature type="domain" description="Alcohol dehydrogenase-like C-terminal" evidence="2">
    <location>
        <begin position="173"/>
        <end position="301"/>
    </location>
</feature>
<dbReference type="PANTHER" id="PTHR43401:SF3">
    <property type="entry name" value="L-GALACTONATE-5-DEHYDROGENASE"/>
    <property type="match status" value="1"/>
</dbReference>
<dbReference type="InterPro" id="IPR013154">
    <property type="entry name" value="ADH-like_N"/>
</dbReference>
<feature type="domain" description="Alcohol dehydrogenase-like N-terminal" evidence="3">
    <location>
        <begin position="25"/>
        <end position="133"/>
    </location>
</feature>